<comment type="caution">
    <text evidence="2">The sequence shown here is derived from an EMBL/GenBank/DDBJ whole genome shotgun (WGS) entry which is preliminary data.</text>
</comment>
<feature type="region of interest" description="Disordered" evidence="1">
    <location>
        <begin position="50"/>
        <end position="71"/>
    </location>
</feature>
<evidence type="ECO:0000313" key="2">
    <source>
        <dbReference type="EMBL" id="KAJ1108484.1"/>
    </source>
</evidence>
<feature type="region of interest" description="Disordered" evidence="1">
    <location>
        <begin position="115"/>
        <end position="143"/>
    </location>
</feature>
<reference evidence="2" key="1">
    <citation type="journal article" date="2022" name="bioRxiv">
        <title>Sequencing and chromosome-scale assembly of the giantPleurodeles waltlgenome.</title>
        <authorList>
            <person name="Brown T."/>
            <person name="Elewa A."/>
            <person name="Iarovenko S."/>
            <person name="Subramanian E."/>
            <person name="Araus A.J."/>
            <person name="Petzold A."/>
            <person name="Susuki M."/>
            <person name="Suzuki K.-i.T."/>
            <person name="Hayashi T."/>
            <person name="Toyoda A."/>
            <person name="Oliveira C."/>
            <person name="Osipova E."/>
            <person name="Leigh N.D."/>
            <person name="Simon A."/>
            <person name="Yun M.H."/>
        </authorList>
    </citation>
    <scope>NUCLEOTIDE SEQUENCE</scope>
    <source>
        <strain evidence="2">20211129_DDA</strain>
        <tissue evidence="2">Liver</tissue>
    </source>
</reference>
<feature type="compositionally biased region" description="Low complexity" evidence="1">
    <location>
        <begin position="117"/>
        <end position="131"/>
    </location>
</feature>
<proteinExistence type="predicted"/>
<organism evidence="2 3">
    <name type="scientific">Pleurodeles waltl</name>
    <name type="common">Iberian ribbed newt</name>
    <dbReference type="NCBI Taxonomy" id="8319"/>
    <lineage>
        <taxon>Eukaryota</taxon>
        <taxon>Metazoa</taxon>
        <taxon>Chordata</taxon>
        <taxon>Craniata</taxon>
        <taxon>Vertebrata</taxon>
        <taxon>Euteleostomi</taxon>
        <taxon>Amphibia</taxon>
        <taxon>Batrachia</taxon>
        <taxon>Caudata</taxon>
        <taxon>Salamandroidea</taxon>
        <taxon>Salamandridae</taxon>
        <taxon>Pleurodelinae</taxon>
        <taxon>Pleurodeles</taxon>
    </lineage>
</organism>
<dbReference type="AlphaFoldDB" id="A0AAV7N1D6"/>
<gene>
    <name evidence="2" type="ORF">NDU88_005860</name>
</gene>
<evidence type="ECO:0000256" key="1">
    <source>
        <dbReference type="SAM" id="MobiDB-lite"/>
    </source>
</evidence>
<evidence type="ECO:0000313" key="3">
    <source>
        <dbReference type="Proteomes" id="UP001066276"/>
    </source>
</evidence>
<name>A0AAV7N1D6_PLEWA</name>
<dbReference type="Proteomes" id="UP001066276">
    <property type="component" value="Chromosome 9"/>
</dbReference>
<protein>
    <submittedName>
        <fullName evidence="2">Uncharacterized protein</fullName>
    </submittedName>
</protein>
<keyword evidence="3" id="KW-1185">Reference proteome</keyword>
<dbReference type="EMBL" id="JANPWB010000013">
    <property type="protein sequence ID" value="KAJ1108484.1"/>
    <property type="molecule type" value="Genomic_DNA"/>
</dbReference>
<accession>A0AAV7N1D6</accession>
<sequence>MLRCGPIGLAQSLVCHTHGILWGPYSASSYRASGAPAPGRRLAFAPVGPLRGTVSSRRQPRHVQPASPCGPLPWLRTSAARPLPRLPQGLTPCPSLVWAYRRLPPARCLTRQLRQLPRSTTAQAPTTSQARHTAGPQNCRPSA</sequence>